<feature type="domain" description="Large ribosomal subunit protein uL5 C-terminal" evidence="8">
    <location>
        <begin position="86"/>
        <end position="179"/>
    </location>
</feature>
<dbReference type="InterPro" id="IPR022803">
    <property type="entry name" value="Ribosomal_uL5_dom_sf"/>
</dbReference>
<dbReference type="GO" id="GO:0003735">
    <property type="term" value="F:structural constituent of ribosome"/>
    <property type="evidence" value="ECO:0007669"/>
    <property type="project" value="InterPro"/>
</dbReference>
<dbReference type="InterPro" id="IPR031309">
    <property type="entry name" value="Ribosomal_uL5_C"/>
</dbReference>
<dbReference type="Proteomes" id="UP000614216">
    <property type="component" value="Unassembled WGS sequence"/>
</dbReference>
<organism evidence="9 10">
    <name type="scientific">Fulvivirga marina</name>
    <dbReference type="NCBI Taxonomy" id="2494733"/>
    <lineage>
        <taxon>Bacteria</taxon>
        <taxon>Pseudomonadati</taxon>
        <taxon>Bacteroidota</taxon>
        <taxon>Cytophagia</taxon>
        <taxon>Cytophagales</taxon>
        <taxon>Fulvivirgaceae</taxon>
        <taxon>Fulvivirga</taxon>
    </lineage>
</organism>
<sequence>MANPRLKDKYQKEIIPALKDKFQYKSIMQVPKVVKICINKGIGAAVADKKLIDTGIEELTTITGQKAVATKAKKSISNFKLRDGMPIGARVTLRGDKMYEFMDRLMAIALPRVRDFRGINDKGFDGRGNYTLGVKEQIIFPEISIDKVNKISGMDITFVTTADSDEESFELLKAFGMPFASNASKS</sequence>
<dbReference type="EMBL" id="JAEUGD010000031">
    <property type="protein sequence ID" value="MBL6446501.1"/>
    <property type="molecule type" value="Genomic_DNA"/>
</dbReference>
<evidence type="ECO:0000259" key="8">
    <source>
        <dbReference type="Pfam" id="PF00673"/>
    </source>
</evidence>
<dbReference type="PROSITE" id="PS00358">
    <property type="entry name" value="RIBOSOMAL_L5"/>
    <property type="match status" value="1"/>
</dbReference>
<keyword evidence="5" id="KW-0694">RNA-binding</keyword>
<evidence type="ECO:0000256" key="6">
    <source>
        <dbReference type="RuleBase" id="RU003930"/>
    </source>
</evidence>
<reference evidence="9" key="1">
    <citation type="submission" date="2021-01" db="EMBL/GenBank/DDBJ databases">
        <title>Fulvivirga kasyanovii gen. nov., sp nov., a novel member of the phylum Bacteroidetes isolated from seawater in a mussel farm.</title>
        <authorList>
            <person name="Zhao L.-H."/>
            <person name="Wang Z.-J."/>
        </authorList>
    </citation>
    <scope>NUCLEOTIDE SEQUENCE</scope>
    <source>
        <strain evidence="9">29W222</strain>
    </source>
</reference>
<comment type="function">
    <text evidence="5">This is 1 of the proteins that bind and probably mediate the attachment of the 5S RNA into the large ribosomal subunit, where it forms part of the central protuberance. In the 70S ribosome it contacts protein S13 of the 30S subunit (bridge B1b), connecting the 2 subunits; this bridge is implicated in subunit movement. Contacts the P site tRNA; the 5S rRNA and some of its associated proteins might help stabilize positioning of ribosome-bound tRNAs.</text>
</comment>
<name>A0A937G0Z1_9BACT</name>
<protein>
    <recommendedName>
        <fullName evidence="4 5">Large ribosomal subunit protein uL5</fullName>
    </recommendedName>
</protein>
<feature type="domain" description="Large ribosomal subunit protein uL5 N-terminal" evidence="7">
    <location>
        <begin position="27"/>
        <end position="82"/>
    </location>
</feature>
<comment type="caution">
    <text evidence="9">The sequence shown here is derived from an EMBL/GenBank/DDBJ whole genome shotgun (WGS) entry which is preliminary data.</text>
</comment>
<dbReference type="GO" id="GO:0005840">
    <property type="term" value="C:ribosome"/>
    <property type="evidence" value="ECO:0007669"/>
    <property type="project" value="UniProtKB-KW"/>
</dbReference>
<dbReference type="Pfam" id="PF00281">
    <property type="entry name" value="Ribosomal_L5"/>
    <property type="match status" value="1"/>
</dbReference>
<dbReference type="NCBIfam" id="NF000585">
    <property type="entry name" value="PRK00010.1"/>
    <property type="match status" value="1"/>
</dbReference>
<evidence type="ECO:0000313" key="10">
    <source>
        <dbReference type="Proteomes" id="UP000614216"/>
    </source>
</evidence>
<evidence type="ECO:0000256" key="4">
    <source>
        <dbReference type="ARBA" id="ARBA00035245"/>
    </source>
</evidence>
<dbReference type="PIRSF" id="PIRSF002161">
    <property type="entry name" value="Ribosomal_L5"/>
    <property type="match status" value="1"/>
</dbReference>
<dbReference type="FunFam" id="3.30.1440.10:FF:000001">
    <property type="entry name" value="50S ribosomal protein L5"/>
    <property type="match status" value="1"/>
</dbReference>
<dbReference type="InterPro" id="IPR031310">
    <property type="entry name" value="Ribosomal_uL5_N"/>
</dbReference>
<dbReference type="RefSeq" id="WP_202856038.1">
    <property type="nucleotide sequence ID" value="NZ_JAEUGD010000031.1"/>
</dbReference>
<keyword evidence="3 5" id="KW-0687">Ribonucleoprotein</keyword>
<dbReference type="Gene3D" id="3.30.1440.10">
    <property type="match status" value="1"/>
</dbReference>
<dbReference type="GO" id="GO:0006412">
    <property type="term" value="P:translation"/>
    <property type="evidence" value="ECO:0007669"/>
    <property type="project" value="UniProtKB-UniRule"/>
</dbReference>
<keyword evidence="2 5" id="KW-0689">Ribosomal protein</keyword>
<dbReference type="GO" id="GO:0019843">
    <property type="term" value="F:rRNA binding"/>
    <property type="evidence" value="ECO:0007669"/>
    <property type="project" value="UniProtKB-UniRule"/>
</dbReference>
<comment type="subunit">
    <text evidence="5">Part of the 50S ribosomal subunit; part of the 5S rRNA/L5/L18/L25 subcomplex. Contacts the 5S rRNA and the P site tRNA. Forms a bridge to the 30S subunit in the 70S ribosome.</text>
</comment>
<evidence type="ECO:0000256" key="1">
    <source>
        <dbReference type="ARBA" id="ARBA00008553"/>
    </source>
</evidence>
<dbReference type="Pfam" id="PF00673">
    <property type="entry name" value="Ribosomal_L5_C"/>
    <property type="match status" value="1"/>
</dbReference>
<dbReference type="GO" id="GO:1990904">
    <property type="term" value="C:ribonucleoprotein complex"/>
    <property type="evidence" value="ECO:0007669"/>
    <property type="project" value="UniProtKB-KW"/>
</dbReference>
<evidence type="ECO:0000256" key="2">
    <source>
        <dbReference type="ARBA" id="ARBA00022980"/>
    </source>
</evidence>
<keyword evidence="5" id="KW-0820">tRNA-binding</keyword>
<dbReference type="SUPFAM" id="SSF55282">
    <property type="entry name" value="RL5-like"/>
    <property type="match status" value="1"/>
</dbReference>
<comment type="similarity">
    <text evidence="1 5 6">Belongs to the universal ribosomal protein uL5 family.</text>
</comment>
<dbReference type="HAMAP" id="MF_01333_B">
    <property type="entry name" value="Ribosomal_uL5_B"/>
    <property type="match status" value="1"/>
</dbReference>
<dbReference type="InterPro" id="IPR020929">
    <property type="entry name" value="Ribosomal_uL5_CS"/>
</dbReference>
<evidence type="ECO:0000313" key="9">
    <source>
        <dbReference type="EMBL" id="MBL6446501.1"/>
    </source>
</evidence>
<keyword evidence="5" id="KW-0699">rRNA-binding</keyword>
<dbReference type="PANTHER" id="PTHR11994">
    <property type="entry name" value="60S RIBOSOMAL PROTEIN L11-RELATED"/>
    <property type="match status" value="1"/>
</dbReference>
<gene>
    <name evidence="5 9" type="primary">rplE</name>
    <name evidence="9" type="ORF">JMN32_09285</name>
</gene>
<proteinExistence type="inferred from homology"/>
<dbReference type="InterPro" id="IPR002132">
    <property type="entry name" value="Ribosomal_uL5"/>
</dbReference>
<dbReference type="InterPro" id="IPR020930">
    <property type="entry name" value="Ribosomal_uL5_bac-type"/>
</dbReference>
<dbReference type="AlphaFoldDB" id="A0A937G0Z1"/>
<evidence type="ECO:0000256" key="5">
    <source>
        <dbReference type="HAMAP-Rule" id="MF_01333"/>
    </source>
</evidence>
<keyword evidence="10" id="KW-1185">Reference proteome</keyword>
<evidence type="ECO:0000259" key="7">
    <source>
        <dbReference type="Pfam" id="PF00281"/>
    </source>
</evidence>
<accession>A0A937G0Z1</accession>
<dbReference type="GO" id="GO:0000049">
    <property type="term" value="F:tRNA binding"/>
    <property type="evidence" value="ECO:0007669"/>
    <property type="project" value="UniProtKB-UniRule"/>
</dbReference>
<evidence type="ECO:0000256" key="3">
    <source>
        <dbReference type="ARBA" id="ARBA00023274"/>
    </source>
</evidence>